<comment type="caution">
    <text evidence="1">The sequence shown here is derived from an EMBL/GenBank/DDBJ whole genome shotgun (WGS) entry which is preliminary data.</text>
</comment>
<evidence type="ECO:0000313" key="2">
    <source>
        <dbReference type="Proteomes" id="UP001165121"/>
    </source>
</evidence>
<protein>
    <submittedName>
        <fullName evidence="1">Unnamed protein product</fullName>
    </submittedName>
</protein>
<reference evidence="1" key="1">
    <citation type="submission" date="2023-04" db="EMBL/GenBank/DDBJ databases">
        <title>Phytophthora fragariaefolia NBRC 109709.</title>
        <authorList>
            <person name="Ichikawa N."/>
            <person name="Sato H."/>
            <person name="Tonouchi N."/>
        </authorList>
    </citation>
    <scope>NUCLEOTIDE SEQUENCE</scope>
    <source>
        <strain evidence="1">NBRC 109709</strain>
    </source>
</reference>
<name>A0A9W6Y2N3_9STRA</name>
<accession>A0A9W6Y2N3</accession>
<dbReference type="Proteomes" id="UP001165121">
    <property type="component" value="Unassembled WGS sequence"/>
</dbReference>
<dbReference type="EMBL" id="BSXT01002832">
    <property type="protein sequence ID" value="GMF51189.1"/>
    <property type="molecule type" value="Genomic_DNA"/>
</dbReference>
<keyword evidence="2" id="KW-1185">Reference proteome</keyword>
<proteinExistence type="predicted"/>
<evidence type="ECO:0000313" key="1">
    <source>
        <dbReference type="EMBL" id="GMF51189.1"/>
    </source>
</evidence>
<dbReference type="OrthoDB" id="122594at2759"/>
<gene>
    <name evidence="1" type="ORF">Pfra01_002062700</name>
</gene>
<organism evidence="1 2">
    <name type="scientific">Phytophthora fragariaefolia</name>
    <dbReference type="NCBI Taxonomy" id="1490495"/>
    <lineage>
        <taxon>Eukaryota</taxon>
        <taxon>Sar</taxon>
        <taxon>Stramenopiles</taxon>
        <taxon>Oomycota</taxon>
        <taxon>Peronosporomycetes</taxon>
        <taxon>Peronosporales</taxon>
        <taxon>Peronosporaceae</taxon>
        <taxon>Phytophthora</taxon>
    </lineage>
</organism>
<dbReference type="AlphaFoldDB" id="A0A9W6Y2N3"/>
<dbReference type="Pfam" id="PF14223">
    <property type="entry name" value="Retrotran_gag_2"/>
    <property type="match status" value="1"/>
</dbReference>
<sequence length="179" mass="21483">MSRSNWKDCWNFDSRKPDFTAWQIRIRALLEAEGVWEIVNKTRQFNSYWDRQCRQEFISHDKKAFKLLINSLDDATVKVMGKYEYSWLVYEHMERVYASKDTVSIYHARASFHNLKYKDGDDMQSYINDLDEKAETLARLGRPIDDEEKVMHMLGSLPDSWKNLVMVCQNQKELKWRDL</sequence>